<dbReference type="InterPro" id="IPR008271">
    <property type="entry name" value="Ser/Thr_kinase_AS"/>
</dbReference>
<protein>
    <recommendedName>
        <fullName evidence="8">Protein kinase domain-containing protein</fullName>
    </recommendedName>
</protein>
<evidence type="ECO:0000256" key="2">
    <source>
        <dbReference type="ARBA" id="ARBA00022679"/>
    </source>
</evidence>
<reference evidence="9 10" key="1">
    <citation type="journal article" date="2013" name="Nature">
        <title>Insights into bilaterian evolution from three spiralian genomes.</title>
        <authorList>
            <person name="Simakov O."/>
            <person name="Marletaz F."/>
            <person name="Cho S.J."/>
            <person name="Edsinger-Gonzales E."/>
            <person name="Havlak P."/>
            <person name="Hellsten U."/>
            <person name="Kuo D.H."/>
            <person name="Larsson T."/>
            <person name="Lv J."/>
            <person name="Arendt D."/>
            <person name="Savage R."/>
            <person name="Osoegawa K."/>
            <person name="de Jong P."/>
            <person name="Grimwood J."/>
            <person name="Chapman J.A."/>
            <person name="Shapiro H."/>
            <person name="Aerts A."/>
            <person name="Otillar R.P."/>
            <person name="Terry A.Y."/>
            <person name="Boore J.L."/>
            <person name="Grigoriev I.V."/>
            <person name="Lindberg D.R."/>
            <person name="Seaver E.C."/>
            <person name="Weisblat D.A."/>
            <person name="Putnam N.H."/>
            <person name="Rokhsar D.S."/>
        </authorList>
    </citation>
    <scope>NUCLEOTIDE SEQUENCE [LARGE SCALE GENOMIC DNA]</scope>
</reference>
<feature type="domain" description="Protein kinase" evidence="8">
    <location>
        <begin position="4"/>
        <end position="255"/>
    </location>
</feature>
<dbReference type="CTD" id="20246407"/>
<accession>V4A7N8</accession>
<dbReference type="GeneID" id="20246407"/>
<dbReference type="EMBL" id="KB200869">
    <property type="protein sequence ID" value="ESO99963.1"/>
    <property type="molecule type" value="Genomic_DNA"/>
</dbReference>
<dbReference type="InterPro" id="IPR050117">
    <property type="entry name" value="MAPK"/>
</dbReference>
<dbReference type="Pfam" id="PF00069">
    <property type="entry name" value="Pkinase"/>
    <property type="match status" value="1"/>
</dbReference>
<dbReference type="Gene3D" id="1.10.510.10">
    <property type="entry name" value="Transferase(Phosphotransferase) domain 1"/>
    <property type="match status" value="1"/>
</dbReference>
<dbReference type="HOGENOM" id="CLU_000288_181_1_1"/>
<keyword evidence="10" id="KW-1185">Reference proteome</keyword>
<dbReference type="OrthoDB" id="548217at2759"/>
<evidence type="ECO:0000256" key="7">
    <source>
        <dbReference type="RuleBase" id="RU000304"/>
    </source>
</evidence>
<evidence type="ECO:0000256" key="4">
    <source>
        <dbReference type="ARBA" id="ARBA00022777"/>
    </source>
</evidence>
<dbReference type="InterPro" id="IPR011009">
    <property type="entry name" value="Kinase-like_dom_sf"/>
</dbReference>
<keyword evidence="1 7" id="KW-0723">Serine/threonine-protein kinase</keyword>
<dbReference type="InterPro" id="IPR017441">
    <property type="entry name" value="Protein_kinase_ATP_BS"/>
</dbReference>
<feature type="binding site" evidence="6">
    <location>
        <position position="34"/>
    </location>
    <ligand>
        <name>ATP</name>
        <dbReference type="ChEBI" id="CHEBI:30616"/>
    </ligand>
</feature>
<dbReference type="PROSITE" id="PS00108">
    <property type="entry name" value="PROTEIN_KINASE_ST"/>
    <property type="match status" value="1"/>
</dbReference>
<keyword evidence="5 6" id="KW-0067">ATP-binding</keyword>
<dbReference type="InterPro" id="IPR000719">
    <property type="entry name" value="Prot_kinase_dom"/>
</dbReference>
<gene>
    <name evidence="9" type="ORF">LOTGIDRAFT_213120</name>
</gene>
<name>V4A7N8_LOTGI</name>
<dbReference type="AlphaFoldDB" id="V4A7N8"/>
<comment type="similarity">
    <text evidence="7">Belongs to the protein kinase superfamily.</text>
</comment>
<sequence length="255" mass="29455">MNKYEILGVVGEGAYGVVLRCRHRESGEMCAIKKFKDSEENDDVRRTTLRELKMLRTLKQENIVDLREAFRRKGKLYLVFEYMERNMLELLEEQPHGVALEKVRSYIYQLCNAIYWCHSNGVIHRDIKPENLLIGKNDVLKLCDFGFARSISTNPNGIYTDYVATRWYRSPELLLGAPYGKAVDIWAIGCIMGELSDGQPLFPGESEIDQLYVIQKIIGPLPPEQMNMFYKNPRFSGLKVRLISMDLQTEKGYIA</sequence>
<dbReference type="PANTHER" id="PTHR24055">
    <property type="entry name" value="MITOGEN-ACTIVATED PROTEIN KINASE"/>
    <property type="match status" value="1"/>
</dbReference>
<dbReference type="Gene3D" id="3.30.200.20">
    <property type="entry name" value="Phosphorylase Kinase, domain 1"/>
    <property type="match status" value="1"/>
</dbReference>
<dbReference type="Proteomes" id="UP000030746">
    <property type="component" value="Unassembled WGS sequence"/>
</dbReference>
<evidence type="ECO:0000256" key="5">
    <source>
        <dbReference type="ARBA" id="ARBA00022840"/>
    </source>
</evidence>
<evidence type="ECO:0000256" key="1">
    <source>
        <dbReference type="ARBA" id="ARBA00022527"/>
    </source>
</evidence>
<dbReference type="OMA" id="CAWFTEA"/>
<dbReference type="PROSITE" id="PS00107">
    <property type="entry name" value="PROTEIN_KINASE_ATP"/>
    <property type="match status" value="1"/>
</dbReference>
<dbReference type="GO" id="GO:0004674">
    <property type="term" value="F:protein serine/threonine kinase activity"/>
    <property type="evidence" value="ECO:0007669"/>
    <property type="project" value="UniProtKB-KW"/>
</dbReference>
<keyword evidence="2" id="KW-0808">Transferase</keyword>
<dbReference type="SMART" id="SM00220">
    <property type="entry name" value="S_TKc"/>
    <property type="match status" value="1"/>
</dbReference>
<evidence type="ECO:0000313" key="9">
    <source>
        <dbReference type="EMBL" id="ESO99963.1"/>
    </source>
</evidence>
<dbReference type="RefSeq" id="XP_009049402.1">
    <property type="nucleotide sequence ID" value="XM_009051154.1"/>
</dbReference>
<evidence type="ECO:0000259" key="8">
    <source>
        <dbReference type="PROSITE" id="PS50011"/>
    </source>
</evidence>
<keyword evidence="3 6" id="KW-0547">Nucleotide-binding</keyword>
<dbReference type="SUPFAM" id="SSF56112">
    <property type="entry name" value="Protein kinase-like (PK-like)"/>
    <property type="match status" value="1"/>
</dbReference>
<dbReference type="GO" id="GO:0005524">
    <property type="term" value="F:ATP binding"/>
    <property type="evidence" value="ECO:0007669"/>
    <property type="project" value="UniProtKB-UniRule"/>
</dbReference>
<evidence type="ECO:0000256" key="6">
    <source>
        <dbReference type="PROSITE-ProRule" id="PRU10141"/>
    </source>
</evidence>
<proteinExistence type="inferred from homology"/>
<organism evidence="9 10">
    <name type="scientific">Lottia gigantea</name>
    <name type="common">Giant owl limpet</name>
    <dbReference type="NCBI Taxonomy" id="225164"/>
    <lineage>
        <taxon>Eukaryota</taxon>
        <taxon>Metazoa</taxon>
        <taxon>Spiralia</taxon>
        <taxon>Lophotrochozoa</taxon>
        <taxon>Mollusca</taxon>
        <taxon>Gastropoda</taxon>
        <taxon>Patellogastropoda</taxon>
        <taxon>Lottioidea</taxon>
        <taxon>Lottiidae</taxon>
        <taxon>Lottia</taxon>
    </lineage>
</organism>
<keyword evidence="4" id="KW-0418">Kinase</keyword>
<dbReference type="PROSITE" id="PS50011">
    <property type="entry name" value="PROTEIN_KINASE_DOM"/>
    <property type="match status" value="1"/>
</dbReference>
<dbReference type="FunFam" id="3.30.200.20:FF:000171">
    <property type="entry name" value="Putative cyclin-dependent kinase-like 5"/>
    <property type="match status" value="1"/>
</dbReference>
<evidence type="ECO:0000256" key="3">
    <source>
        <dbReference type="ARBA" id="ARBA00022741"/>
    </source>
</evidence>
<dbReference type="KEGG" id="lgi:LOTGIDRAFT_213120"/>
<dbReference type="FunFam" id="1.10.510.10:FF:000624">
    <property type="entry name" value="Mitogen-activated protein kinase"/>
    <property type="match status" value="1"/>
</dbReference>
<evidence type="ECO:0000313" key="10">
    <source>
        <dbReference type="Proteomes" id="UP000030746"/>
    </source>
</evidence>